<name>A0ACC1HE05_9FUNG</name>
<organism evidence="1 2">
    <name type="scientific">Spiromyces aspiralis</name>
    <dbReference type="NCBI Taxonomy" id="68401"/>
    <lineage>
        <taxon>Eukaryota</taxon>
        <taxon>Fungi</taxon>
        <taxon>Fungi incertae sedis</taxon>
        <taxon>Zoopagomycota</taxon>
        <taxon>Kickxellomycotina</taxon>
        <taxon>Kickxellomycetes</taxon>
        <taxon>Kickxellales</taxon>
        <taxon>Kickxellaceae</taxon>
        <taxon>Spiromyces</taxon>
    </lineage>
</organism>
<proteinExistence type="predicted"/>
<gene>
    <name evidence="1" type="primary">KOG1_1</name>
    <name evidence="1" type="ORF">EV182_002457</name>
</gene>
<sequence length="1182" mass="131181">SPRINLKLRRDNSYDDNLGESDSYYSDSSYNESEDEETVGGYQYVRSDYFEDQLRAFDVWLQHAWMIVLSHSDTADGKSRVPRGELPTGLEFPVALPAVLQVILNVRYRHQALMLFYQFISLGPWAVDLAMAVGIIRYIVRLLQSNSREIRDVLIMICARMVAVDPTFRQNLEKENINYFILYLFESLDKRAGAARKEPAGDSVTEKLSLTVCSACAFILTIYCHNNPTAQEQCFEKAMQFPNQKTIGLVDCLLEHLSVYESDIPERMHFDIWIMLCLAQLWSTSPRVKWYVLNKQLSQQASQDGAGSDDSVTLTAANEPGDVLSLLALMSVRHDPRIRATAVYAIGTLLSGLLELGQDLRMAEKVHYARSVLYTCLVRATNDGSPMVRQELVYAIARAVAAERTLEFVQAIALLAEGDFGGPKGTLTAGGMAMARHAAGVTTNDSLFGTIIELTKTLLILSSDPQPDIGRDAERILDVLFRAYLHSTLYFRQAVVLRRVYSEYAQSKANAKKKSDSNGGGDGNGSPESQGRRAGALHQMLMDRVLGLSSDDINLHRQSHPSHRRGEGRDRGESASALHYSSSSADLLAKSSPKSAGEPGMHRTNSLTSESRRDYMARSLSDRPHSSLRNRPASLIGLNEVRFRRGVDSGDDGHSNGNDDEGVMTDTVASDSDAPLQFQLPANLDLQDQTVRARLAEVEQAWVRWAHGELATRLCQSYIIDWMGAQYAEANKHASDTVVSNNEAVRRGERERQVKRVTEDCNAMSNLSTHMRWGGTSTLRTKMLAVTIVHHPFMPHLIVADKKGSIHTYNWETNRSLGSFVPDPDKSSPLVRVEKLHLINPRHEPLLMVGSSDGVVRVFRSYMGDSNDNRAEDHLTTGKQAGGSPPPPSLMTALRVVPQKLASASHALSHVKSPTSATSALDLQRKLAKRNSRQQHVVTTLDRLTQAKAEVAKSAKDEDSGIRSNWKAPEIVTEWNQMSGYIYAGGRDNTIQIWDINSERHVRELITQTFEGLSCLSSDQHSGNILVVGGCSGRVRVLDCRVPDRSHFVQTWRVRPGSVINCFIRPEMMKVITASNSGVITTTDLRSKEKALSIEYMQADQGLDHFDIHPQINVMASASTHLLKLWNMQPKLIGEVNSPPVQTWSRGQLSQGKADITGAAFHPYLPIVTMSMNDGGIMNVSP</sequence>
<reference evidence="1" key="1">
    <citation type="submission" date="2022-06" db="EMBL/GenBank/DDBJ databases">
        <title>Phylogenomic reconstructions and comparative analyses of Kickxellomycotina fungi.</title>
        <authorList>
            <person name="Reynolds N.K."/>
            <person name="Stajich J.E."/>
            <person name="Barry K."/>
            <person name="Grigoriev I.V."/>
            <person name="Crous P."/>
            <person name="Smith M.E."/>
        </authorList>
    </citation>
    <scope>NUCLEOTIDE SEQUENCE</scope>
    <source>
        <strain evidence="1">RSA 2271</strain>
    </source>
</reference>
<evidence type="ECO:0000313" key="1">
    <source>
        <dbReference type="EMBL" id="KAJ1674840.1"/>
    </source>
</evidence>
<keyword evidence="2" id="KW-1185">Reference proteome</keyword>
<protein>
    <submittedName>
        <fullName evidence="1">Target of rapamycin complex 1 subunit kog1</fullName>
    </submittedName>
</protein>
<dbReference type="EMBL" id="JAMZIH010005650">
    <property type="protein sequence ID" value="KAJ1674840.1"/>
    <property type="molecule type" value="Genomic_DNA"/>
</dbReference>
<evidence type="ECO:0000313" key="2">
    <source>
        <dbReference type="Proteomes" id="UP001145114"/>
    </source>
</evidence>
<accession>A0ACC1HE05</accession>
<comment type="caution">
    <text evidence="1">The sequence shown here is derived from an EMBL/GenBank/DDBJ whole genome shotgun (WGS) entry which is preliminary data.</text>
</comment>
<dbReference type="Proteomes" id="UP001145114">
    <property type="component" value="Unassembled WGS sequence"/>
</dbReference>
<feature type="non-terminal residue" evidence="1">
    <location>
        <position position="1"/>
    </location>
</feature>